<feature type="domain" description="Heterokaryon incompatibility" evidence="2">
    <location>
        <begin position="111"/>
        <end position="251"/>
    </location>
</feature>
<dbReference type="HOGENOM" id="CLU_004184_6_0_1"/>
<feature type="region of interest" description="Disordered" evidence="1">
    <location>
        <begin position="19"/>
        <end position="58"/>
    </location>
</feature>
<reference evidence="3 4" key="2">
    <citation type="journal article" date="2012" name="PLoS Pathog.">
        <title>Diverse lifestyles and strategies of plant pathogenesis encoded in the genomes of eighteen Dothideomycetes fungi.</title>
        <authorList>
            <person name="Ohm R.A."/>
            <person name="Feau N."/>
            <person name="Henrissat B."/>
            <person name="Schoch C.L."/>
            <person name="Horwitz B.A."/>
            <person name="Barry K.W."/>
            <person name="Condon B.J."/>
            <person name="Copeland A.C."/>
            <person name="Dhillon B."/>
            <person name="Glaser F."/>
            <person name="Hesse C.N."/>
            <person name="Kosti I."/>
            <person name="LaButti K."/>
            <person name="Lindquist E.A."/>
            <person name="Lucas S."/>
            <person name="Salamov A.A."/>
            <person name="Bradshaw R.E."/>
            <person name="Ciuffetti L."/>
            <person name="Hamelin R.C."/>
            <person name="Kema G.H.J."/>
            <person name="Lawrence C."/>
            <person name="Scott J.A."/>
            <person name="Spatafora J.W."/>
            <person name="Turgeon B.G."/>
            <person name="de Wit P.J.G.M."/>
            <person name="Zhong S."/>
            <person name="Goodwin S.B."/>
            <person name="Grigoriev I.V."/>
        </authorList>
    </citation>
    <scope>NUCLEOTIDE SEQUENCE [LARGE SCALE GENOMIC DNA]</scope>
    <source>
        <strain evidence="4">NZE10 / CBS 128990</strain>
    </source>
</reference>
<keyword evidence="4" id="KW-1185">Reference proteome</keyword>
<evidence type="ECO:0000259" key="2">
    <source>
        <dbReference type="Pfam" id="PF06985"/>
    </source>
</evidence>
<dbReference type="AlphaFoldDB" id="N1PRF9"/>
<name>N1PRF9_DOTSN</name>
<dbReference type="OrthoDB" id="3650165at2759"/>
<dbReference type="Proteomes" id="UP000016933">
    <property type="component" value="Unassembled WGS sequence"/>
</dbReference>
<proteinExistence type="predicted"/>
<dbReference type="PANTHER" id="PTHR24148">
    <property type="entry name" value="ANKYRIN REPEAT DOMAIN-CONTAINING PROTEIN 39 HOMOLOG-RELATED"/>
    <property type="match status" value="1"/>
</dbReference>
<evidence type="ECO:0000313" key="3">
    <source>
        <dbReference type="EMBL" id="EME44955.1"/>
    </source>
</evidence>
<evidence type="ECO:0000313" key="4">
    <source>
        <dbReference type="Proteomes" id="UP000016933"/>
    </source>
</evidence>
<organism evidence="3 4">
    <name type="scientific">Dothistroma septosporum (strain NZE10 / CBS 128990)</name>
    <name type="common">Red band needle blight fungus</name>
    <name type="synonym">Mycosphaerella pini</name>
    <dbReference type="NCBI Taxonomy" id="675120"/>
    <lineage>
        <taxon>Eukaryota</taxon>
        <taxon>Fungi</taxon>
        <taxon>Dikarya</taxon>
        <taxon>Ascomycota</taxon>
        <taxon>Pezizomycotina</taxon>
        <taxon>Dothideomycetes</taxon>
        <taxon>Dothideomycetidae</taxon>
        <taxon>Mycosphaerellales</taxon>
        <taxon>Mycosphaerellaceae</taxon>
        <taxon>Dothistroma</taxon>
    </lineage>
</organism>
<feature type="compositionally biased region" description="Basic and acidic residues" evidence="1">
    <location>
        <begin position="26"/>
        <end position="38"/>
    </location>
</feature>
<dbReference type="Pfam" id="PF06985">
    <property type="entry name" value="HET"/>
    <property type="match status" value="1"/>
</dbReference>
<dbReference type="InterPro" id="IPR052895">
    <property type="entry name" value="HetReg/Transcr_Mod"/>
</dbReference>
<dbReference type="EMBL" id="KB446538">
    <property type="protein sequence ID" value="EME44955.1"/>
    <property type="molecule type" value="Genomic_DNA"/>
</dbReference>
<gene>
    <name evidence="3" type="ORF">DOTSEDRAFT_127979</name>
</gene>
<dbReference type="PANTHER" id="PTHR24148:SF73">
    <property type="entry name" value="HET DOMAIN PROTEIN (AFU_ORTHOLOGUE AFUA_8G01020)"/>
    <property type="match status" value="1"/>
</dbReference>
<dbReference type="eggNOG" id="ENOG502SPDV">
    <property type="taxonomic scope" value="Eukaryota"/>
</dbReference>
<sequence>MSLDSADYEHDRFYGEARELAASPDSGRDRWRRRDDGRAFASTPDLGKERRRRRQRESDDCFERAQPFEYKTAADCDVFRLATLEPGTGLQPVRCSLSWESSRAPTRSHCCLSYAWESVSRDTGQSAHRAAAILLDGYKFPVTENLLNALRNLRDPKTDILIWIDQICINQDDHEERAQQVDIMKHIYNQAREIFIWLGEAANRSDELFRYAKKLRSKSVANRIMSLPELKKAIQGLLERPWFQRVWVIPEVALSKHTEVVCGSQHISWEALV</sequence>
<dbReference type="OMA" id="CFERAQP"/>
<accession>N1PRF9</accession>
<feature type="non-terminal residue" evidence="3">
    <location>
        <position position="273"/>
    </location>
</feature>
<dbReference type="STRING" id="675120.N1PRF9"/>
<evidence type="ECO:0000256" key="1">
    <source>
        <dbReference type="SAM" id="MobiDB-lite"/>
    </source>
</evidence>
<reference evidence="4" key="1">
    <citation type="journal article" date="2012" name="PLoS Genet.">
        <title>The genomes of the fungal plant pathogens Cladosporium fulvum and Dothistroma septosporum reveal adaptation to different hosts and lifestyles but also signatures of common ancestry.</title>
        <authorList>
            <person name="de Wit P.J.G.M."/>
            <person name="van der Burgt A."/>
            <person name="Oekmen B."/>
            <person name="Stergiopoulos I."/>
            <person name="Abd-Elsalam K.A."/>
            <person name="Aerts A.L."/>
            <person name="Bahkali A.H."/>
            <person name="Beenen H.G."/>
            <person name="Chettri P."/>
            <person name="Cox M.P."/>
            <person name="Datema E."/>
            <person name="de Vries R.P."/>
            <person name="Dhillon B."/>
            <person name="Ganley A.R."/>
            <person name="Griffiths S.A."/>
            <person name="Guo Y."/>
            <person name="Hamelin R.C."/>
            <person name="Henrissat B."/>
            <person name="Kabir M.S."/>
            <person name="Jashni M.K."/>
            <person name="Kema G."/>
            <person name="Klaubauf S."/>
            <person name="Lapidus A."/>
            <person name="Levasseur A."/>
            <person name="Lindquist E."/>
            <person name="Mehrabi R."/>
            <person name="Ohm R.A."/>
            <person name="Owen T.J."/>
            <person name="Salamov A."/>
            <person name="Schwelm A."/>
            <person name="Schijlen E."/>
            <person name="Sun H."/>
            <person name="van den Burg H.A."/>
            <person name="van Ham R.C.H.J."/>
            <person name="Zhang S."/>
            <person name="Goodwin S.B."/>
            <person name="Grigoriev I.V."/>
            <person name="Collemare J."/>
            <person name="Bradshaw R.E."/>
        </authorList>
    </citation>
    <scope>NUCLEOTIDE SEQUENCE [LARGE SCALE GENOMIC DNA]</scope>
    <source>
        <strain evidence="4">NZE10 / CBS 128990</strain>
    </source>
</reference>
<dbReference type="InterPro" id="IPR010730">
    <property type="entry name" value="HET"/>
</dbReference>
<protein>
    <recommendedName>
        <fullName evidence="2">Heterokaryon incompatibility domain-containing protein</fullName>
    </recommendedName>
</protein>